<dbReference type="Proteomes" id="UP000193144">
    <property type="component" value="Unassembled WGS sequence"/>
</dbReference>
<reference evidence="2 3" key="1">
    <citation type="submission" date="2016-07" db="EMBL/GenBank/DDBJ databases">
        <title>Pervasive Adenine N6-methylation of Active Genes in Fungi.</title>
        <authorList>
            <consortium name="DOE Joint Genome Institute"/>
            <person name="Mondo S.J."/>
            <person name="Dannebaum R.O."/>
            <person name="Kuo R.C."/>
            <person name="Labutti K."/>
            <person name="Haridas S."/>
            <person name="Kuo A."/>
            <person name="Salamov A."/>
            <person name="Ahrendt S.R."/>
            <person name="Lipzen A."/>
            <person name="Sullivan W."/>
            <person name="Andreopoulos W.B."/>
            <person name="Clum A."/>
            <person name="Lindquist E."/>
            <person name="Daum C."/>
            <person name="Ramamoorthy G.K."/>
            <person name="Gryganskyi A."/>
            <person name="Culley D."/>
            <person name="Magnuson J.K."/>
            <person name="James T.Y."/>
            <person name="O'Malley M.A."/>
            <person name="Stajich J.E."/>
            <person name="Spatafora J.W."/>
            <person name="Visel A."/>
            <person name="Grigoriev I.V."/>
        </authorList>
    </citation>
    <scope>NUCLEOTIDE SEQUENCE [LARGE SCALE GENOMIC DNA]</scope>
    <source>
        <strain evidence="2 3">CBS 115471</strain>
    </source>
</reference>
<feature type="region of interest" description="Disordered" evidence="1">
    <location>
        <begin position="32"/>
        <end position="88"/>
    </location>
</feature>
<sequence>MGPPLFKACGMGAGQTLHFSFWKFTVTGALRPSQQTDPAHSPALPFPSHFPRRTSPRSLIDPHSPWPKNESSCTGPSPLGSPLAPRSLPLGAATLHHHRFAIVTMRNLIPPSPLTERRRRNPNVGNRIQ</sequence>
<gene>
    <name evidence="2" type="ORF">BCR34DRAFT_590781</name>
</gene>
<dbReference type="AlphaFoldDB" id="A0A1Y1Z6C1"/>
<evidence type="ECO:0000313" key="2">
    <source>
        <dbReference type="EMBL" id="ORY05801.1"/>
    </source>
</evidence>
<evidence type="ECO:0000313" key="3">
    <source>
        <dbReference type="Proteomes" id="UP000193144"/>
    </source>
</evidence>
<protein>
    <submittedName>
        <fullName evidence="2">Uncharacterized protein</fullName>
    </submittedName>
</protein>
<name>A0A1Y1Z6C1_9PLEO</name>
<proteinExistence type="predicted"/>
<dbReference type="EMBL" id="MCFA01000122">
    <property type="protein sequence ID" value="ORY05801.1"/>
    <property type="molecule type" value="Genomic_DNA"/>
</dbReference>
<accession>A0A1Y1Z6C1</accession>
<organism evidence="2 3">
    <name type="scientific">Clohesyomyces aquaticus</name>
    <dbReference type="NCBI Taxonomy" id="1231657"/>
    <lineage>
        <taxon>Eukaryota</taxon>
        <taxon>Fungi</taxon>
        <taxon>Dikarya</taxon>
        <taxon>Ascomycota</taxon>
        <taxon>Pezizomycotina</taxon>
        <taxon>Dothideomycetes</taxon>
        <taxon>Pleosporomycetidae</taxon>
        <taxon>Pleosporales</taxon>
        <taxon>Lindgomycetaceae</taxon>
        <taxon>Clohesyomyces</taxon>
    </lineage>
</organism>
<comment type="caution">
    <text evidence="2">The sequence shown here is derived from an EMBL/GenBank/DDBJ whole genome shotgun (WGS) entry which is preliminary data.</text>
</comment>
<evidence type="ECO:0000256" key="1">
    <source>
        <dbReference type="SAM" id="MobiDB-lite"/>
    </source>
</evidence>
<keyword evidence="3" id="KW-1185">Reference proteome</keyword>